<organism evidence="1 2">
    <name type="scientific">Strongylus vulgaris</name>
    <name type="common">Blood worm</name>
    <dbReference type="NCBI Taxonomy" id="40348"/>
    <lineage>
        <taxon>Eukaryota</taxon>
        <taxon>Metazoa</taxon>
        <taxon>Ecdysozoa</taxon>
        <taxon>Nematoda</taxon>
        <taxon>Chromadorea</taxon>
        <taxon>Rhabditida</taxon>
        <taxon>Rhabditina</taxon>
        <taxon>Rhabditomorpha</taxon>
        <taxon>Strongyloidea</taxon>
        <taxon>Strongylidae</taxon>
        <taxon>Strongylus</taxon>
    </lineage>
</organism>
<sequence length="98" mass="11382">MFRLRRQEECSRETFRELQEILFFTSFLALVFAHPSPSPAQTDLWDSQWAERWAESEPSGWKVLVPPGRLITSPGEKRRGFGNSYYAALICGGEHWSF</sequence>
<gene>
    <name evidence="1" type="ORF">SVUK_LOCUS58</name>
</gene>
<name>A0A3P7HYB4_STRVU</name>
<accession>A0A3P7HYB4</accession>
<proteinExistence type="predicted"/>
<evidence type="ECO:0000313" key="1">
    <source>
        <dbReference type="EMBL" id="VDM65060.1"/>
    </source>
</evidence>
<dbReference type="EMBL" id="UYYB01000078">
    <property type="protein sequence ID" value="VDM65060.1"/>
    <property type="molecule type" value="Genomic_DNA"/>
</dbReference>
<reference evidence="1 2" key="1">
    <citation type="submission" date="2018-11" db="EMBL/GenBank/DDBJ databases">
        <authorList>
            <consortium name="Pathogen Informatics"/>
        </authorList>
    </citation>
    <scope>NUCLEOTIDE SEQUENCE [LARGE SCALE GENOMIC DNA]</scope>
</reference>
<dbReference type="AlphaFoldDB" id="A0A3P7HYB4"/>
<evidence type="ECO:0000313" key="2">
    <source>
        <dbReference type="Proteomes" id="UP000270094"/>
    </source>
</evidence>
<protein>
    <submittedName>
        <fullName evidence="1">Uncharacterized protein</fullName>
    </submittedName>
</protein>
<keyword evidence="2" id="KW-1185">Reference proteome</keyword>
<dbReference type="Proteomes" id="UP000270094">
    <property type="component" value="Unassembled WGS sequence"/>
</dbReference>